<dbReference type="Pfam" id="PF02472">
    <property type="entry name" value="ExbD"/>
    <property type="match status" value="1"/>
</dbReference>
<evidence type="ECO:0000256" key="1">
    <source>
        <dbReference type="ARBA" id="ARBA00004162"/>
    </source>
</evidence>
<evidence type="ECO:0000256" key="6">
    <source>
        <dbReference type="ARBA" id="ARBA00023136"/>
    </source>
</evidence>
<name>A0A7V4WV10_CALAY</name>
<dbReference type="GO" id="GO:0022857">
    <property type="term" value="F:transmembrane transporter activity"/>
    <property type="evidence" value="ECO:0007669"/>
    <property type="project" value="InterPro"/>
</dbReference>
<protein>
    <submittedName>
        <fullName evidence="9">Biopolymer transporter ExbD</fullName>
    </submittedName>
</protein>
<dbReference type="InterPro" id="IPR003400">
    <property type="entry name" value="ExbD"/>
</dbReference>
<dbReference type="Proteomes" id="UP000885779">
    <property type="component" value="Unassembled WGS sequence"/>
</dbReference>
<dbReference type="EMBL" id="DRQG01000065">
    <property type="protein sequence ID" value="HGY55413.1"/>
    <property type="molecule type" value="Genomic_DNA"/>
</dbReference>
<evidence type="ECO:0000256" key="7">
    <source>
        <dbReference type="RuleBase" id="RU003879"/>
    </source>
</evidence>
<keyword evidence="6 8" id="KW-0472">Membrane</keyword>
<evidence type="ECO:0000256" key="3">
    <source>
        <dbReference type="ARBA" id="ARBA00022475"/>
    </source>
</evidence>
<keyword evidence="7" id="KW-0653">Protein transport</keyword>
<evidence type="ECO:0000256" key="2">
    <source>
        <dbReference type="ARBA" id="ARBA00005811"/>
    </source>
</evidence>
<organism evidence="9">
    <name type="scientific">Caldithrix abyssi</name>
    <dbReference type="NCBI Taxonomy" id="187145"/>
    <lineage>
        <taxon>Bacteria</taxon>
        <taxon>Pseudomonadati</taxon>
        <taxon>Calditrichota</taxon>
        <taxon>Calditrichia</taxon>
        <taxon>Calditrichales</taxon>
        <taxon>Calditrichaceae</taxon>
        <taxon>Caldithrix</taxon>
    </lineage>
</organism>
<accession>A0A7V4WV10</accession>
<keyword evidence="7" id="KW-0813">Transport</keyword>
<evidence type="ECO:0000256" key="5">
    <source>
        <dbReference type="ARBA" id="ARBA00022989"/>
    </source>
</evidence>
<dbReference type="GO" id="GO:0015031">
    <property type="term" value="P:protein transport"/>
    <property type="evidence" value="ECO:0007669"/>
    <property type="project" value="UniProtKB-KW"/>
</dbReference>
<evidence type="ECO:0000256" key="8">
    <source>
        <dbReference type="SAM" id="Phobius"/>
    </source>
</evidence>
<keyword evidence="5 8" id="KW-1133">Transmembrane helix</keyword>
<keyword evidence="4 7" id="KW-0812">Transmembrane</keyword>
<keyword evidence="3" id="KW-1003">Cell membrane</keyword>
<reference evidence="9" key="1">
    <citation type="journal article" date="2020" name="mSystems">
        <title>Genome- and Community-Level Interaction Insights into Carbon Utilization and Element Cycling Functions of Hydrothermarchaeota in Hydrothermal Sediment.</title>
        <authorList>
            <person name="Zhou Z."/>
            <person name="Liu Y."/>
            <person name="Xu W."/>
            <person name="Pan J."/>
            <person name="Luo Z.H."/>
            <person name="Li M."/>
        </authorList>
    </citation>
    <scope>NUCLEOTIDE SEQUENCE [LARGE SCALE GENOMIC DNA]</scope>
    <source>
        <strain evidence="9">HyVt-577</strain>
    </source>
</reference>
<dbReference type="PANTHER" id="PTHR30558">
    <property type="entry name" value="EXBD MEMBRANE COMPONENT OF PMF-DRIVEN MACROMOLECULE IMPORT SYSTEM"/>
    <property type="match status" value="1"/>
</dbReference>
<dbReference type="GO" id="GO:0005886">
    <property type="term" value="C:plasma membrane"/>
    <property type="evidence" value="ECO:0007669"/>
    <property type="project" value="UniProtKB-SubCell"/>
</dbReference>
<proteinExistence type="inferred from homology"/>
<evidence type="ECO:0000256" key="4">
    <source>
        <dbReference type="ARBA" id="ARBA00022692"/>
    </source>
</evidence>
<sequence length="135" mass="15110">MLLGKKKEKDVEIPSASLSDIVFLLLIFFLVTTSIDTEKGLDLVLPPPGDTEVKIPKENLANMLVNAQGQVLLDGEIIEINEISRIVREKIQANPNLVISLKTDKETRYEDYVHVLDQLKEAEAKKISIAEPDED</sequence>
<comment type="caution">
    <text evidence="9">The sequence shown here is derived from an EMBL/GenBank/DDBJ whole genome shotgun (WGS) entry which is preliminary data.</text>
</comment>
<dbReference type="PANTHER" id="PTHR30558:SF3">
    <property type="entry name" value="BIOPOLYMER TRANSPORT PROTEIN EXBD-RELATED"/>
    <property type="match status" value="1"/>
</dbReference>
<dbReference type="Gene3D" id="3.30.420.270">
    <property type="match status" value="1"/>
</dbReference>
<comment type="similarity">
    <text evidence="2 7">Belongs to the ExbD/TolR family.</text>
</comment>
<comment type="subcellular location">
    <subcellularLocation>
        <location evidence="1">Cell membrane</location>
        <topology evidence="1">Single-pass membrane protein</topology>
    </subcellularLocation>
    <subcellularLocation>
        <location evidence="7">Cell membrane</location>
        <topology evidence="7">Single-pass type II membrane protein</topology>
    </subcellularLocation>
</comment>
<dbReference type="AlphaFoldDB" id="A0A7V4WV10"/>
<evidence type="ECO:0000313" key="9">
    <source>
        <dbReference type="EMBL" id="HGY55413.1"/>
    </source>
</evidence>
<gene>
    <name evidence="9" type="ORF">ENK44_06925</name>
</gene>
<feature type="transmembrane region" description="Helical" evidence="8">
    <location>
        <begin position="12"/>
        <end position="31"/>
    </location>
</feature>